<sequence>MAQGSARRIGNYLKHGFSCPPAPRGERGQDLGQDKDRRIIFRCREAPGVVWAYIDDNNGGGQWRWLCDECGKTVNEPGYSTSTEHMRQRKQTQIDKHMDGYKPHGLPDPQSFIMGGDPWNMTRGMDTSEIKRTPCPGWCWDWECDAKNSPIDPCVYGGDWDAIPIGFPMQYDGPGYSPPLGMAISNDNVQQPWAKSNRPQQTQEQLLHSAGQALAGFLATRGTSNPTSGQLGNATPAPHRWLSLSSLDPQHGHQPLAALTSAGDAPATPQHPTRPGYRPLRPLGHPPSKDATYSSPGTPRSSTSLPGTWSHTDRQRGPALDRSLERSRYPATGLGVCSYTDKSSGESSSPNSTRTPPDDGATLARQAIASKTTCAQDARIPTCSQPDEQRQEILDRHHLQDRLKGQQQELSEYYLMVWGTKWAMEWAERDM</sequence>
<dbReference type="Proteomes" id="UP001189429">
    <property type="component" value="Unassembled WGS sequence"/>
</dbReference>
<keyword evidence="3" id="KW-1185">Reference proteome</keyword>
<evidence type="ECO:0000313" key="3">
    <source>
        <dbReference type="Proteomes" id="UP001189429"/>
    </source>
</evidence>
<feature type="compositionally biased region" description="Basic and acidic residues" evidence="1">
    <location>
        <begin position="24"/>
        <end position="33"/>
    </location>
</feature>
<proteinExistence type="predicted"/>
<evidence type="ECO:0000313" key="2">
    <source>
        <dbReference type="EMBL" id="CAK0838482.1"/>
    </source>
</evidence>
<dbReference type="EMBL" id="CAUYUJ010014227">
    <property type="protein sequence ID" value="CAK0838482.1"/>
    <property type="molecule type" value="Genomic_DNA"/>
</dbReference>
<evidence type="ECO:0000256" key="1">
    <source>
        <dbReference type="SAM" id="MobiDB-lite"/>
    </source>
</evidence>
<feature type="region of interest" description="Disordered" evidence="1">
    <location>
        <begin position="1"/>
        <end position="33"/>
    </location>
</feature>
<protein>
    <submittedName>
        <fullName evidence="2">Uncharacterized protein</fullName>
    </submittedName>
</protein>
<feature type="compositionally biased region" description="Polar residues" evidence="1">
    <location>
        <begin position="340"/>
        <end position="355"/>
    </location>
</feature>
<gene>
    <name evidence="2" type="ORF">PCOR1329_LOCUS34426</name>
</gene>
<organism evidence="2 3">
    <name type="scientific">Prorocentrum cordatum</name>
    <dbReference type="NCBI Taxonomy" id="2364126"/>
    <lineage>
        <taxon>Eukaryota</taxon>
        <taxon>Sar</taxon>
        <taxon>Alveolata</taxon>
        <taxon>Dinophyceae</taxon>
        <taxon>Prorocentrales</taxon>
        <taxon>Prorocentraceae</taxon>
        <taxon>Prorocentrum</taxon>
    </lineage>
</organism>
<feature type="compositionally biased region" description="Polar residues" evidence="1">
    <location>
        <begin position="291"/>
        <end position="310"/>
    </location>
</feature>
<comment type="caution">
    <text evidence="2">The sequence shown here is derived from an EMBL/GenBank/DDBJ whole genome shotgun (WGS) entry which is preliminary data.</text>
</comment>
<feature type="region of interest" description="Disordered" evidence="1">
    <location>
        <begin position="220"/>
        <end position="359"/>
    </location>
</feature>
<reference evidence="2" key="1">
    <citation type="submission" date="2023-10" db="EMBL/GenBank/DDBJ databases">
        <authorList>
            <person name="Chen Y."/>
            <person name="Shah S."/>
            <person name="Dougan E. K."/>
            <person name="Thang M."/>
            <person name="Chan C."/>
        </authorList>
    </citation>
    <scope>NUCLEOTIDE SEQUENCE [LARGE SCALE GENOMIC DNA]</scope>
</reference>
<accession>A0ABN9T0T3</accession>
<name>A0ABN9T0T3_9DINO</name>
<feature type="compositionally biased region" description="Polar residues" evidence="1">
    <location>
        <begin position="221"/>
        <end position="233"/>
    </location>
</feature>
<feature type="non-terminal residue" evidence="2">
    <location>
        <position position="431"/>
    </location>
</feature>